<dbReference type="AlphaFoldDB" id="A0A150GEN1"/>
<dbReference type="InterPro" id="IPR037401">
    <property type="entry name" value="SnoaL-like"/>
</dbReference>
<feature type="domain" description="SnoaL-like" evidence="1">
    <location>
        <begin position="10"/>
        <end position="101"/>
    </location>
</feature>
<accession>A0A150GEN1</accession>
<dbReference type="InterPro" id="IPR032710">
    <property type="entry name" value="NTF2-like_dom_sf"/>
</dbReference>
<evidence type="ECO:0000313" key="3">
    <source>
        <dbReference type="Proteomes" id="UP000075714"/>
    </source>
</evidence>
<reference evidence="3" key="1">
    <citation type="journal article" date="2016" name="Nat. Commun.">
        <title>The Gonium pectorale genome demonstrates co-option of cell cycle regulation during the evolution of multicellularity.</title>
        <authorList>
            <person name="Hanschen E.R."/>
            <person name="Marriage T.N."/>
            <person name="Ferris P.J."/>
            <person name="Hamaji T."/>
            <person name="Toyoda A."/>
            <person name="Fujiyama A."/>
            <person name="Neme R."/>
            <person name="Noguchi H."/>
            <person name="Minakuchi Y."/>
            <person name="Suzuki M."/>
            <person name="Kawai-Toyooka H."/>
            <person name="Smith D.R."/>
            <person name="Sparks H."/>
            <person name="Anderson J."/>
            <person name="Bakaric R."/>
            <person name="Luria V."/>
            <person name="Karger A."/>
            <person name="Kirschner M.W."/>
            <person name="Durand P.M."/>
            <person name="Michod R.E."/>
            <person name="Nozaki H."/>
            <person name="Olson B.J."/>
        </authorList>
    </citation>
    <scope>NUCLEOTIDE SEQUENCE [LARGE SCALE GENOMIC DNA]</scope>
    <source>
        <strain evidence="3">NIES-2863</strain>
    </source>
</reference>
<proteinExistence type="predicted"/>
<dbReference type="OrthoDB" id="535786at2759"/>
<comment type="caution">
    <text evidence="2">The sequence shown here is derived from an EMBL/GenBank/DDBJ whole genome shotgun (WGS) entry which is preliminary data.</text>
</comment>
<organism evidence="2 3">
    <name type="scientific">Gonium pectorale</name>
    <name type="common">Green alga</name>
    <dbReference type="NCBI Taxonomy" id="33097"/>
    <lineage>
        <taxon>Eukaryota</taxon>
        <taxon>Viridiplantae</taxon>
        <taxon>Chlorophyta</taxon>
        <taxon>core chlorophytes</taxon>
        <taxon>Chlorophyceae</taxon>
        <taxon>CS clade</taxon>
        <taxon>Chlamydomonadales</taxon>
        <taxon>Volvocaceae</taxon>
        <taxon>Gonium</taxon>
    </lineage>
</organism>
<dbReference type="EMBL" id="LSYV01000030">
    <property type="protein sequence ID" value="KXZ48286.1"/>
    <property type="molecule type" value="Genomic_DNA"/>
</dbReference>
<dbReference type="SUPFAM" id="SSF54427">
    <property type="entry name" value="NTF2-like"/>
    <property type="match status" value="1"/>
</dbReference>
<evidence type="ECO:0000259" key="1">
    <source>
        <dbReference type="Pfam" id="PF12680"/>
    </source>
</evidence>
<protein>
    <recommendedName>
        <fullName evidence="1">SnoaL-like domain-containing protein</fullName>
    </recommendedName>
</protein>
<name>A0A150GEN1_GONPE</name>
<evidence type="ECO:0000313" key="2">
    <source>
        <dbReference type="EMBL" id="KXZ48286.1"/>
    </source>
</evidence>
<dbReference type="Gene3D" id="3.10.450.50">
    <property type="match status" value="1"/>
</dbReference>
<dbReference type="Proteomes" id="UP000075714">
    <property type="component" value="Unassembled WGS sequence"/>
</dbReference>
<dbReference type="Pfam" id="PF12680">
    <property type="entry name" value="SnoaL_2"/>
    <property type="match status" value="1"/>
</dbReference>
<keyword evidence="3" id="KW-1185">Reference proteome</keyword>
<sequence>MEAARTLSLEWIAAWNARDLEAVLSHYEPDVEFESPRVAAAYVATGGQVGSPDGVLRGVDSLRPYFSQAIDHLPHLHLEFLQMLEGPPGGWFAVQYRRETGAVVLETFRLTPAPAPAATVAERGAGAEQRPSRIAAVRVFYEAVC</sequence>
<gene>
    <name evidence="2" type="ORF">GPECTOR_29g62</name>
</gene>